<dbReference type="Proteomes" id="UP000215459">
    <property type="component" value="Unassembled WGS sequence"/>
</dbReference>
<comment type="caution">
    <text evidence="2">The sequence shown here is derived from an EMBL/GenBank/DDBJ whole genome shotgun (WGS) entry which is preliminary data.</text>
</comment>
<reference evidence="2 3" key="1">
    <citation type="submission" date="2017-07" db="EMBL/GenBank/DDBJ databases">
        <title>The genome sequence of Paludifilum halophilum highlights mechanisms for microbial adaptation to high salt environemnts.</title>
        <authorList>
            <person name="Belbahri L."/>
        </authorList>
    </citation>
    <scope>NUCLEOTIDE SEQUENCE [LARGE SCALE GENOMIC DNA]</scope>
    <source>
        <strain evidence="2 3">DSM 102817</strain>
    </source>
</reference>
<dbReference type="AlphaFoldDB" id="A0A235B1Y8"/>
<sequence>MKTMKNTGFSRLFREKKGGITVEFVAILPLILLIALFTWQIAVSGMAIMETENILRDEARYAATTGKLKQAEQSGKDSFESTDYYHLESFQVKKEKKENRITASAVTQIQLVFLPSQAFNYESEKKTVIIH</sequence>
<dbReference type="OrthoDB" id="2989647at2"/>
<dbReference type="RefSeq" id="WP_094265721.1">
    <property type="nucleotide sequence ID" value="NZ_NOWF01000013.1"/>
</dbReference>
<organism evidence="2 3">
    <name type="scientific">Paludifilum halophilum</name>
    <dbReference type="NCBI Taxonomy" id="1642702"/>
    <lineage>
        <taxon>Bacteria</taxon>
        <taxon>Bacillati</taxon>
        <taxon>Bacillota</taxon>
        <taxon>Bacilli</taxon>
        <taxon>Bacillales</taxon>
        <taxon>Thermoactinomycetaceae</taxon>
        <taxon>Paludifilum</taxon>
    </lineage>
</organism>
<dbReference type="EMBL" id="NOWF01000013">
    <property type="protein sequence ID" value="OYD06320.1"/>
    <property type="molecule type" value="Genomic_DNA"/>
</dbReference>
<evidence type="ECO:0000313" key="2">
    <source>
        <dbReference type="EMBL" id="OYD06320.1"/>
    </source>
</evidence>
<feature type="transmembrane region" description="Helical" evidence="1">
    <location>
        <begin position="20"/>
        <end position="42"/>
    </location>
</feature>
<proteinExistence type="predicted"/>
<keyword evidence="3" id="KW-1185">Reference proteome</keyword>
<accession>A0A235B1Y8</accession>
<evidence type="ECO:0000313" key="3">
    <source>
        <dbReference type="Proteomes" id="UP000215459"/>
    </source>
</evidence>
<gene>
    <name evidence="2" type="ORF">CHM34_16515</name>
</gene>
<name>A0A235B1Y8_9BACL</name>
<evidence type="ECO:0000256" key="1">
    <source>
        <dbReference type="SAM" id="Phobius"/>
    </source>
</evidence>
<protein>
    <recommendedName>
        <fullName evidence="4">Pilus assembly protein TadE</fullName>
    </recommendedName>
</protein>
<keyword evidence="1" id="KW-0472">Membrane</keyword>
<keyword evidence="1" id="KW-0812">Transmembrane</keyword>
<evidence type="ECO:0008006" key="4">
    <source>
        <dbReference type="Google" id="ProtNLM"/>
    </source>
</evidence>
<keyword evidence="1" id="KW-1133">Transmembrane helix</keyword>